<dbReference type="SUPFAM" id="SSF55486">
    <property type="entry name" value="Metalloproteases ('zincins'), catalytic domain"/>
    <property type="match status" value="1"/>
</dbReference>
<protein>
    <submittedName>
        <fullName evidence="4">Ig-like domain (Group 3)</fullName>
    </submittedName>
</protein>
<dbReference type="InterPro" id="IPR032109">
    <property type="entry name" value="Big_3_5"/>
</dbReference>
<feature type="domain" description="Bacterial Ig-like" evidence="3">
    <location>
        <begin position="441"/>
        <end position="519"/>
    </location>
</feature>
<reference evidence="4 5" key="1">
    <citation type="submission" date="2016-10" db="EMBL/GenBank/DDBJ databases">
        <authorList>
            <person name="de Groot N.N."/>
        </authorList>
    </citation>
    <scope>NUCLEOTIDE SEQUENCE [LARGE SCALE GENOMIC DNA]</scope>
    <source>
        <strain evidence="4 5">DSM 16957</strain>
    </source>
</reference>
<accession>A0A1G6XNM4</accession>
<evidence type="ECO:0000259" key="3">
    <source>
        <dbReference type="Pfam" id="PF16640"/>
    </source>
</evidence>
<dbReference type="AlphaFoldDB" id="A0A1G6XNM4"/>
<dbReference type="OrthoDB" id="9815657at2"/>
<name>A0A1G6XNM4_9GAMM</name>
<dbReference type="RefSeq" id="WP_091243089.1">
    <property type="nucleotide sequence ID" value="NZ_FNAG01000007.1"/>
</dbReference>
<dbReference type="InterPro" id="IPR013783">
    <property type="entry name" value="Ig-like_fold"/>
</dbReference>
<feature type="region of interest" description="Disordered" evidence="1">
    <location>
        <begin position="122"/>
        <end position="159"/>
    </location>
</feature>
<gene>
    <name evidence="4" type="ORF">SAMN04488509_10748</name>
</gene>
<dbReference type="Gene3D" id="2.60.40.10">
    <property type="entry name" value="Immunoglobulins"/>
    <property type="match status" value="3"/>
</dbReference>
<sequence>MSRLRGLPPALLGLLMSPAVSAGAFIFAEDYPDAVTHPQVYSGTGGELQDLTVCLDRSVNSSLTTRAEPAVIKAIETWNRGRSLAADNFALNNATDIGSGYDFESVLLHELGHCQGLNHVNHASESGFNDPQANGSKSAPGANGVLNQAAGSDGIHGSRDDLRGDDVNLHWYLRGQNNPGLFNAIADSSTMARELSFLPSGHRFAANADRSVMAALGFANSEAVMQQGTPAREAKRHLHHDDLMTIRFARSGLNRVQGNSDDYRYRLRYVGRLFNPSNSECNVRIRIDGSTGFAVCGVSASAINNNPDQWRITQAQIAMNSSINWYFSPGPNTVTQISSTSPNPSPVGQNYTVNLRVSEASGISISGNPFGTVEVDDGQGASCSVELTSAMNGQGSCVLPGSSAGSRTLTARYLGRGGFDYSEGSASHAIRVTTSTSITSRQPSATVVGQDYRVNVRVTAASGTPTGSVQVSDGNSSCLGPLSAGSTSCSLPSTSAGTRTLTATYLPTGDFGASSATASHVIGRASTAFATASVQPVPSSHAQPVTVNFTLAAAAPSAATPTGTVTVVAVPGGESCSASVAAGACTLTLFGAGSRSLNLSYAQTPDFNATSTSLPHQVNAAVTSTQIESITPSPVRVGQGYEVAVRVENPQVAPDGGVQVSEGVASCTAVLAGGAGRCRLVSGSAGTRSLQASYAGNGNFQASSASGSQSVQRGATALRVVDIYPRVSPVDSLLQVRWALEVLAPAAGSPGGTVTVTAGPGETCFAPVESGGCALSLGAAGPRSLQFGYAGSADFEPAAASQPHVVDVDALFRSGFEAIEAALPPP</sequence>
<feature type="compositionally biased region" description="Polar residues" evidence="1">
    <location>
        <begin position="122"/>
        <end position="137"/>
    </location>
</feature>
<dbReference type="Proteomes" id="UP000199603">
    <property type="component" value="Unassembled WGS sequence"/>
</dbReference>
<dbReference type="STRING" id="265719.SAMN04488509_10748"/>
<evidence type="ECO:0000313" key="4">
    <source>
        <dbReference type="EMBL" id="SDD78967.1"/>
    </source>
</evidence>
<keyword evidence="5" id="KW-1185">Reference proteome</keyword>
<proteinExistence type="predicted"/>
<feature type="signal peptide" evidence="2">
    <location>
        <begin position="1"/>
        <end position="22"/>
    </location>
</feature>
<evidence type="ECO:0000256" key="2">
    <source>
        <dbReference type="SAM" id="SignalP"/>
    </source>
</evidence>
<dbReference type="Gene3D" id="3.40.390.10">
    <property type="entry name" value="Collagenase (Catalytic Domain)"/>
    <property type="match status" value="1"/>
</dbReference>
<keyword evidence="2" id="KW-0732">Signal</keyword>
<feature type="chain" id="PRO_5011443493" evidence="2">
    <location>
        <begin position="23"/>
        <end position="826"/>
    </location>
</feature>
<dbReference type="EMBL" id="FNAG01000007">
    <property type="protein sequence ID" value="SDD78967.1"/>
    <property type="molecule type" value="Genomic_DNA"/>
</dbReference>
<organism evidence="4 5">
    <name type="scientific">Aquimonas voraii</name>
    <dbReference type="NCBI Taxonomy" id="265719"/>
    <lineage>
        <taxon>Bacteria</taxon>
        <taxon>Pseudomonadati</taxon>
        <taxon>Pseudomonadota</taxon>
        <taxon>Gammaproteobacteria</taxon>
        <taxon>Lysobacterales</taxon>
        <taxon>Lysobacteraceae</taxon>
        <taxon>Aquimonas</taxon>
    </lineage>
</organism>
<dbReference type="InterPro" id="IPR024079">
    <property type="entry name" value="MetalloPept_cat_dom_sf"/>
</dbReference>
<dbReference type="GO" id="GO:0008237">
    <property type="term" value="F:metallopeptidase activity"/>
    <property type="evidence" value="ECO:0007669"/>
    <property type="project" value="InterPro"/>
</dbReference>
<evidence type="ECO:0000256" key="1">
    <source>
        <dbReference type="SAM" id="MobiDB-lite"/>
    </source>
</evidence>
<evidence type="ECO:0000313" key="5">
    <source>
        <dbReference type="Proteomes" id="UP000199603"/>
    </source>
</evidence>
<dbReference type="Pfam" id="PF16640">
    <property type="entry name" value="Big_3_5"/>
    <property type="match status" value="1"/>
</dbReference>